<dbReference type="PROSITE" id="PS00198">
    <property type="entry name" value="4FE4S_FER_1"/>
    <property type="match status" value="1"/>
</dbReference>
<feature type="transmembrane region" description="Helical" evidence="7">
    <location>
        <begin position="182"/>
        <end position="199"/>
    </location>
</feature>
<feature type="transmembrane region" description="Helical" evidence="7">
    <location>
        <begin position="71"/>
        <end position="91"/>
    </location>
</feature>
<dbReference type="PANTHER" id="PTHR30176">
    <property type="entry name" value="FERREDOXIN-TYPE PROTEIN NAPH"/>
    <property type="match status" value="1"/>
</dbReference>
<dbReference type="PROSITE" id="PS51379">
    <property type="entry name" value="4FE4S_FER_2"/>
    <property type="match status" value="1"/>
</dbReference>
<keyword evidence="4" id="KW-0249">Electron transport</keyword>
<evidence type="ECO:0000256" key="6">
    <source>
        <dbReference type="ARBA" id="ARBA00023014"/>
    </source>
</evidence>
<keyword evidence="5" id="KW-0408">Iron</keyword>
<keyword evidence="10" id="KW-1185">Reference proteome</keyword>
<sequence length="451" mass="50390">MATPIHFVSNKLYPKLSRGRFSHWRTGFVIVTQLLFLLTPWVNWHGQQAVRFDFDSMRLYLFGLTLLPQDFIYLAAMLIISALGLFLWTMIAGRLWCGFSCPQTVYTEIMLWIERLFEGPPNARRKRDAAPWGADKLLRKGASQASMLLFSLWTGLTLVGYFSPMRQLVAGLPAGQTGFWEAFFALSYAGFTWLLAGHLREQVCKHMCPYARFQGVMFDRDTLIVAYDEQRGEPRGARRKDGSQAQGSCVDCGLCVQVCPAGIDIRQGLQYECIGCGVCIDACDEVMDKLAAPRGLIRLSTQNAMEQGAAPPSFWQRPRAVVYASLIGTTVLLMAAGLWQREPFRVEVLRDRAVMARETADGYIENAYTVRIFNTRPDARTYTLTAAGDGVVGQRLPKLLQVPGDGELSFTINVMADPAVLAKGSHPISIALQDRHTPEDKVTETSRILMP</sequence>
<evidence type="ECO:0000259" key="8">
    <source>
        <dbReference type="PROSITE" id="PS51379"/>
    </source>
</evidence>
<evidence type="ECO:0000256" key="1">
    <source>
        <dbReference type="ARBA" id="ARBA00022448"/>
    </source>
</evidence>
<reference evidence="9 10" key="1">
    <citation type="submission" date="2023-01" db="EMBL/GenBank/DDBJ databases">
        <title>Novel species of the genus Vogesella isolated from rivers.</title>
        <authorList>
            <person name="Lu H."/>
        </authorList>
    </citation>
    <scope>NUCLEOTIDE SEQUENCE [LARGE SCALE GENOMIC DNA]</scope>
    <source>
        <strain evidence="9 10">DC21W</strain>
    </source>
</reference>
<dbReference type="InterPro" id="IPR017896">
    <property type="entry name" value="4Fe4S_Fe-S-bd"/>
</dbReference>
<evidence type="ECO:0000256" key="5">
    <source>
        <dbReference type="ARBA" id="ARBA00023004"/>
    </source>
</evidence>
<dbReference type="InterPro" id="IPR051684">
    <property type="entry name" value="Electron_Trans/Redox"/>
</dbReference>
<evidence type="ECO:0000256" key="3">
    <source>
        <dbReference type="ARBA" id="ARBA00022723"/>
    </source>
</evidence>
<gene>
    <name evidence="9" type="primary">ccoG</name>
    <name evidence="9" type="ORF">PQU95_00575</name>
</gene>
<dbReference type="PANTHER" id="PTHR30176:SF3">
    <property type="entry name" value="FERREDOXIN-TYPE PROTEIN NAPH"/>
    <property type="match status" value="1"/>
</dbReference>
<evidence type="ECO:0000256" key="2">
    <source>
        <dbReference type="ARBA" id="ARBA00022485"/>
    </source>
</evidence>
<keyword evidence="2" id="KW-0004">4Fe-4S</keyword>
<proteinExistence type="predicted"/>
<dbReference type="Proteomes" id="UP001219956">
    <property type="component" value="Unassembled WGS sequence"/>
</dbReference>
<organism evidence="9 10">
    <name type="scientific">Vogesella aquatica</name>
    <dbReference type="NCBI Taxonomy" id="2984206"/>
    <lineage>
        <taxon>Bacteria</taxon>
        <taxon>Pseudomonadati</taxon>
        <taxon>Pseudomonadota</taxon>
        <taxon>Betaproteobacteria</taxon>
        <taxon>Neisseriales</taxon>
        <taxon>Chromobacteriaceae</taxon>
        <taxon>Vogesella</taxon>
    </lineage>
</organism>
<protein>
    <submittedName>
        <fullName evidence="9">Cytochrome c oxidase accessory protein CcoG</fullName>
    </submittedName>
</protein>
<evidence type="ECO:0000313" key="9">
    <source>
        <dbReference type="EMBL" id="MDC7715713.1"/>
    </source>
</evidence>
<evidence type="ECO:0000256" key="4">
    <source>
        <dbReference type="ARBA" id="ARBA00022982"/>
    </source>
</evidence>
<evidence type="ECO:0000256" key="7">
    <source>
        <dbReference type="SAM" id="Phobius"/>
    </source>
</evidence>
<dbReference type="Gene3D" id="2.60.40.10">
    <property type="entry name" value="Immunoglobulins"/>
    <property type="match status" value="1"/>
</dbReference>
<dbReference type="Pfam" id="PF12801">
    <property type="entry name" value="Fer4_5"/>
    <property type="match status" value="1"/>
</dbReference>
<keyword evidence="7" id="KW-0472">Membrane</keyword>
<keyword evidence="3" id="KW-0479">Metal-binding</keyword>
<keyword evidence="7" id="KW-1133">Transmembrane helix</keyword>
<dbReference type="SUPFAM" id="SSF54862">
    <property type="entry name" value="4Fe-4S ferredoxins"/>
    <property type="match status" value="1"/>
</dbReference>
<keyword evidence="6" id="KW-0411">Iron-sulfur</keyword>
<keyword evidence="1" id="KW-0813">Transport</keyword>
<dbReference type="InterPro" id="IPR014116">
    <property type="entry name" value="Cyt_c_oxidase_cbb3_FixG"/>
</dbReference>
<dbReference type="InterPro" id="IPR017900">
    <property type="entry name" value="4Fe4S_Fe_S_CS"/>
</dbReference>
<feature type="transmembrane region" description="Helical" evidence="7">
    <location>
        <begin position="145"/>
        <end position="162"/>
    </location>
</feature>
<feature type="domain" description="4Fe-4S ferredoxin-type" evidence="8">
    <location>
        <begin position="240"/>
        <end position="268"/>
    </location>
</feature>
<name>A0ABT5IU51_9NEIS</name>
<dbReference type="EMBL" id="JAQQLF010000001">
    <property type="protein sequence ID" value="MDC7715713.1"/>
    <property type="molecule type" value="Genomic_DNA"/>
</dbReference>
<dbReference type="Pfam" id="PF13746">
    <property type="entry name" value="Fer4_18"/>
    <property type="match status" value="1"/>
</dbReference>
<dbReference type="InterPro" id="IPR032879">
    <property type="entry name" value="FixG_C"/>
</dbReference>
<dbReference type="InterPro" id="IPR013783">
    <property type="entry name" value="Ig-like_fold"/>
</dbReference>
<dbReference type="RefSeq" id="WP_272750210.1">
    <property type="nucleotide sequence ID" value="NZ_JAQQLF010000001.1"/>
</dbReference>
<feature type="transmembrane region" description="Helical" evidence="7">
    <location>
        <begin position="320"/>
        <end position="339"/>
    </location>
</feature>
<dbReference type="NCBIfam" id="TIGR02745">
    <property type="entry name" value="ccoG_rdxA_fixG"/>
    <property type="match status" value="1"/>
</dbReference>
<evidence type="ECO:0000313" key="10">
    <source>
        <dbReference type="Proteomes" id="UP001219956"/>
    </source>
</evidence>
<accession>A0ABT5IU51</accession>
<feature type="transmembrane region" description="Helical" evidence="7">
    <location>
        <begin position="21"/>
        <end position="42"/>
    </location>
</feature>
<comment type="caution">
    <text evidence="9">The sequence shown here is derived from an EMBL/GenBank/DDBJ whole genome shotgun (WGS) entry which is preliminary data.</text>
</comment>
<dbReference type="Pfam" id="PF11614">
    <property type="entry name" value="FixG_C"/>
    <property type="match status" value="1"/>
</dbReference>
<keyword evidence="7" id="KW-0812">Transmembrane</keyword>